<dbReference type="Pfam" id="PF07714">
    <property type="entry name" value="PK_Tyr_Ser-Thr"/>
    <property type="match status" value="1"/>
</dbReference>
<accession>A0A8H3XCL2</accession>
<feature type="domain" description="Serine-threonine/tyrosine-protein kinase catalytic" evidence="1">
    <location>
        <begin position="62"/>
        <end position="135"/>
    </location>
</feature>
<sequence>MNQQSKNDAFLEQFHIEFFPYNSFEEFEIYNSVISSDSCKVFSVKYNKTIILNKITFSLRYNLESFINDLKQYQKVKLHENILKFLVIFKQSVDEIVFIHEFALDGTLRQYLKQNFNNINWNDKLRFAKQLISAIKEEIFIEYYMEDEDEDQFILGKKNLATDLFCETAKELEIISSVIATLYKDLGKNNLPINIFTLASNSNSFPQASMDIYENIKIEQNFLYNLNQLFITQFNTQTVSDVDIIIQALLASFMNMELAQLLIIVGHLICIEKLRKISIIPL</sequence>
<dbReference type="InterPro" id="IPR001245">
    <property type="entry name" value="Ser-Thr/Tyr_kinase_cat_dom"/>
</dbReference>
<dbReference type="GO" id="GO:0004672">
    <property type="term" value="F:protein kinase activity"/>
    <property type="evidence" value="ECO:0007669"/>
    <property type="project" value="InterPro"/>
</dbReference>
<evidence type="ECO:0000313" key="2">
    <source>
        <dbReference type="EMBL" id="KAF0438937.1"/>
    </source>
</evidence>
<proteinExistence type="predicted"/>
<dbReference type="SUPFAM" id="SSF56112">
    <property type="entry name" value="Protein kinase-like (PK-like)"/>
    <property type="match status" value="1"/>
</dbReference>
<keyword evidence="2" id="KW-0418">Kinase</keyword>
<name>A0A8H3XCL2_GIGMA</name>
<reference evidence="2 3" key="1">
    <citation type="journal article" date="2019" name="Environ. Microbiol.">
        <title>At the nexus of three kingdoms: the genome of the mycorrhizal fungus Gigaspora margarita provides insights into plant, endobacterial and fungal interactions.</title>
        <authorList>
            <person name="Venice F."/>
            <person name="Ghignone S."/>
            <person name="Salvioli di Fossalunga A."/>
            <person name="Amselem J."/>
            <person name="Novero M."/>
            <person name="Xianan X."/>
            <person name="Sedzielewska Toro K."/>
            <person name="Morin E."/>
            <person name="Lipzen A."/>
            <person name="Grigoriev I.V."/>
            <person name="Henrissat B."/>
            <person name="Martin F.M."/>
            <person name="Bonfante P."/>
        </authorList>
    </citation>
    <scope>NUCLEOTIDE SEQUENCE [LARGE SCALE GENOMIC DNA]</scope>
    <source>
        <strain evidence="2 3">BEG34</strain>
    </source>
</reference>
<protein>
    <submittedName>
        <fullName evidence="2">Kinase-like protein</fullName>
    </submittedName>
</protein>
<comment type="caution">
    <text evidence="2">The sequence shown here is derived from an EMBL/GenBank/DDBJ whole genome shotgun (WGS) entry which is preliminary data.</text>
</comment>
<organism evidence="2 3">
    <name type="scientific">Gigaspora margarita</name>
    <dbReference type="NCBI Taxonomy" id="4874"/>
    <lineage>
        <taxon>Eukaryota</taxon>
        <taxon>Fungi</taxon>
        <taxon>Fungi incertae sedis</taxon>
        <taxon>Mucoromycota</taxon>
        <taxon>Glomeromycotina</taxon>
        <taxon>Glomeromycetes</taxon>
        <taxon>Diversisporales</taxon>
        <taxon>Gigasporaceae</taxon>
        <taxon>Gigaspora</taxon>
    </lineage>
</organism>
<dbReference type="OrthoDB" id="10261027at2759"/>
<dbReference type="AlphaFoldDB" id="A0A8H3XCL2"/>
<evidence type="ECO:0000259" key="1">
    <source>
        <dbReference type="Pfam" id="PF07714"/>
    </source>
</evidence>
<keyword evidence="2" id="KW-0808">Transferase</keyword>
<keyword evidence="3" id="KW-1185">Reference proteome</keyword>
<dbReference type="Proteomes" id="UP000439903">
    <property type="component" value="Unassembled WGS sequence"/>
</dbReference>
<dbReference type="Gene3D" id="1.10.510.10">
    <property type="entry name" value="Transferase(Phosphotransferase) domain 1"/>
    <property type="match status" value="1"/>
</dbReference>
<gene>
    <name evidence="2" type="ORF">F8M41_004214</name>
</gene>
<dbReference type="InterPro" id="IPR011009">
    <property type="entry name" value="Kinase-like_dom_sf"/>
</dbReference>
<dbReference type="EMBL" id="WTPW01001382">
    <property type="protein sequence ID" value="KAF0438937.1"/>
    <property type="molecule type" value="Genomic_DNA"/>
</dbReference>
<evidence type="ECO:0000313" key="3">
    <source>
        <dbReference type="Proteomes" id="UP000439903"/>
    </source>
</evidence>